<dbReference type="AlphaFoldDB" id="A0A2V0PH11"/>
<dbReference type="InterPro" id="IPR051063">
    <property type="entry name" value="PDI"/>
</dbReference>
<dbReference type="EMBL" id="BDRX01000081">
    <property type="protein sequence ID" value="GBF96497.1"/>
    <property type="molecule type" value="Genomic_DNA"/>
</dbReference>
<feature type="domain" description="Thioredoxin" evidence="6">
    <location>
        <begin position="11"/>
        <end position="133"/>
    </location>
</feature>
<evidence type="ECO:0000256" key="4">
    <source>
        <dbReference type="RuleBase" id="RU004208"/>
    </source>
</evidence>
<dbReference type="NCBIfam" id="TIGR01126">
    <property type="entry name" value="pdi_dom"/>
    <property type="match status" value="1"/>
</dbReference>
<dbReference type="PANTHER" id="PTHR45672:SF3">
    <property type="entry name" value="THIOREDOXIN DOMAIN-CONTAINING PROTEIN 5"/>
    <property type="match status" value="1"/>
</dbReference>
<protein>
    <recommendedName>
        <fullName evidence="6">Thioredoxin domain-containing protein</fullName>
    </recommendedName>
</protein>
<dbReference type="InterPro" id="IPR036249">
    <property type="entry name" value="Thioredoxin-like_sf"/>
</dbReference>
<accession>A0A2V0PH11</accession>
<comment type="caution">
    <text evidence="7">The sequence shown here is derived from an EMBL/GenBank/DDBJ whole genome shotgun (WGS) entry which is preliminary data.</text>
</comment>
<dbReference type="PANTHER" id="PTHR45672">
    <property type="entry name" value="PROTEIN DISULFIDE-ISOMERASE C17H9.14C-RELATED"/>
    <property type="match status" value="1"/>
</dbReference>
<name>A0A2V0PH11_9CHLO</name>
<dbReference type="STRING" id="307507.A0A2V0PH11"/>
<feature type="chain" id="PRO_5016009147" description="Thioredoxin domain-containing protein" evidence="5">
    <location>
        <begin position="22"/>
        <end position="141"/>
    </location>
</feature>
<dbReference type="PRINTS" id="PR00421">
    <property type="entry name" value="THIOREDOXIN"/>
</dbReference>
<organism evidence="7 8">
    <name type="scientific">Raphidocelis subcapitata</name>
    <dbReference type="NCBI Taxonomy" id="307507"/>
    <lineage>
        <taxon>Eukaryota</taxon>
        <taxon>Viridiplantae</taxon>
        <taxon>Chlorophyta</taxon>
        <taxon>core chlorophytes</taxon>
        <taxon>Chlorophyceae</taxon>
        <taxon>CS clade</taxon>
        <taxon>Sphaeropleales</taxon>
        <taxon>Selenastraceae</taxon>
        <taxon>Raphidocelis</taxon>
    </lineage>
</organism>
<dbReference type="InterPro" id="IPR017937">
    <property type="entry name" value="Thioredoxin_CS"/>
</dbReference>
<dbReference type="Gene3D" id="3.40.30.10">
    <property type="entry name" value="Glutaredoxin"/>
    <property type="match status" value="1"/>
</dbReference>
<proteinExistence type="inferred from homology"/>
<evidence type="ECO:0000313" key="7">
    <source>
        <dbReference type="EMBL" id="GBF96497.1"/>
    </source>
</evidence>
<evidence type="ECO:0000259" key="6">
    <source>
        <dbReference type="PROSITE" id="PS51352"/>
    </source>
</evidence>
<dbReference type="GO" id="GO:0005783">
    <property type="term" value="C:endoplasmic reticulum"/>
    <property type="evidence" value="ECO:0007669"/>
    <property type="project" value="TreeGrafter"/>
</dbReference>
<dbReference type="Proteomes" id="UP000247498">
    <property type="component" value="Unassembled WGS sequence"/>
</dbReference>
<dbReference type="FunCoup" id="A0A2V0PH11">
    <property type="interactions" value="559"/>
</dbReference>
<gene>
    <name evidence="7" type="ORF">Rsub_09839</name>
</gene>
<dbReference type="Pfam" id="PF00085">
    <property type="entry name" value="Thioredoxin"/>
    <property type="match status" value="1"/>
</dbReference>
<sequence>MARRALSVLAIAALLACGAFADEDANSVLKLTEDNYDDAISDGKVYFIKYFAPWCGHCKRLAPTWAELAETYKNHDSIQIAHVDCTTDRDVCSDAEIKGYPTLKVMHDGEEVKAYRGARELDALKKFIEETANEVLTETTE</sequence>
<dbReference type="PROSITE" id="PS51352">
    <property type="entry name" value="THIOREDOXIN_2"/>
    <property type="match status" value="1"/>
</dbReference>
<keyword evidence="8" id="KW-1185">Reference proteome</keyword>
<evidence type="ECO:0000313" key="8">
    <source>
        <dbReference type="Proteomes" id="UP000247498"/>
    </source>
</evidence>
<reference evidence="7 8" key="1">
    <citation type="journal article" date="2018" name="Sci. Rep.">
        <title>Raphidocelis subcapitata (=Pseudokirchneriella subcapitata) provides an insight into genome evolution and environmental adaptations in the Sphaeropleales.</title>
        <authorList>
            <person name="Suzuki S."/>
            <person name="Yamaguchi H."/>
            <person name="Nakajima N."/>
            <person name="Kawachi M."/>
        </authorList>
    </citation>
    <scope>NUCLEOTIDE SEQUENCE [LARGE SCALE GENOMIC DNA]</scope>
    <source>
        <strain evidence="7 8">NIES-35</strain>
    </source>
</reference>
<dbReference type="PROSITE" id="PS00194">
    <property type="entry name" value="THIOREDOXIN_1"/>
    <property type="match status" value="1"/>
</dbReference>
<keyword evidence="2 5" id="KW-0732">Signal</keyword>
<evidence type="ECO:0000256" key="2">
    <source>
        <dbReference type="ARBA" id="ARBA00022729"/>
    </source>
</evidence>
<keyword evidence="3" id="KW-0677">Repeat</keyword>
<evidence type="ECO:0000256" key="1">
    <source>
        <dbReference type="ARBA" id="ARBA00006347"/>
    </source>
</evidence>
<evidence type="ECO:0000256" key="3">
    <source>
        <dbReference type="ARBA" id="ARBA00022737"/>
    </source>
</evidence>
<comment type="similarity">
    <text evidence="1 4">Belongs to the protein disulfide isomerase family.</text>
</comment>
<evidence type="ECO:0000256" key="5">
    <source>
        <dbReference type="SAM" id="SignalP"/>
    </source>
</evidence>
<dbReference type="InParanoid" id="A0A2V0PH11"/>
<dbReference type="InterPro" id="IPR005788">
    <property type="entry name" value="PDI_thioredoxin-like_dom"/>
</dbReference>
<feature type="signal peptide" evidence="5">
    <location>
        <begin position="1"/>
        <end position="21"/>
    </location>
</feature>
<dbReference type="GO" id="GO:0003756">
    <property type="term" value="F:protein disulfide isomerase activity"/>
    <property type="evidence" value="ECO:0007669"/>
    <property type="project" value="InterPro"/>
</dbReference>
<dbReference type="SUPFAM" id="SSF52833">
    <property type="entry name" value="Thioredoxin-like"/>
    <property type="match status" value="1"/>
</dbReference>
<dbReference type="PROSITE" id="PS51257">
    <property type="entry name" value="PROKAR_LIPOPROTEIN"/>
    <property type="match status" value="1"/>
</dbReference>
<dbReference type="InterPro" id="IPR013766">
    <property type="entry name" value="Thioredoxin_domain"/>
</dbReference>
<dbReference type="OrthoDB" id="72053at2759"/>
<dbReference type="GO" id="GO:0006457">
    <property type="term" value="P:protein folding"/>
    <property type="evidence" value="ECO:0007669"/>
    <property type="project" value="TreeGrafter"/>
</dbReference>